<dbReference type="Gene3D" id="3.40.630.30">
    <property type="match status" value="1"/>
</dbReference>
<keyword evidence="1 4" id="KW-0808">Transferase</keyword>
<evidence type="ECO:0000313" key="5">
    <source>
        <dbReference type="Proteomes" id="UP000003160"/>
    </source>
</evidence>
<dbReference type="Pfam" id="PF00583">
    <property type="entry name" value="Acetyltransf_1"/>
    <property type="match status" value="1"/>
</dbReference>
<dbReference type="GO" id="GO:0016747">
    <property type="term" value="F:acyltransferase activity, transferring groups other than amino-acyl groups"/>
    <property type="evidence" value="ECO:0007669"/>
    <property type="project" value="InterPro"/>
</dbReference>
<evidence type="ECO:0000313" key="4">
    <source>
        <dbReference type="EMBL" id="EFA43090.1"/>
    </source>
</evidence>
<protein>
    <submittedName>
        <fullName evidence="4">Acetyltransferase, GNAT family</fullName>
    </submittedName>
</protein>
<dbReference type="InterPro" id="IPR000182">
    <property type="entry name" value="GNAT_dom"/>
</dbReference>
<dbReference type="PANTHER" id="PTHR43420">
    <property type="entry name" value="ACETYLTRANSFERASE"/>
    <property type="match status" value="1"/>
</dbReference>
<dbReference type="PROSITE" id="PS51186">
    <property type="entry name" value="GNAT"/>
    <property type="match status" value="1"/>
</dbReference>
<proteinExistence type="predicted"/>
<comment type="caution">
    <text evidence="4">The sequence shown here is derived from an EMBL/GenBank/DDBJ whole genome shotgun (WGS) entry which is preliminary data.</text>
</comment>
<dbReference type="InterPro" id="IPR050680">
    <property type="entry name" value="YpeA/RimI_acetyltransf"/>
</dbReference>
<dbReference type="AlphaFoldDB" id="D1PZV1"/>
<gene>
    <name evidence="4" type="ORF">HMPREF0645_2486</name>
</gene>
<dbReference type="Proteomes" id="UP000003160">
    <property type="component" value="Unassembled WGS sequence"/>
</dbReference>
<dbReference type="InterPro" id="IPR016181">
    <property type="entry name" value="Acyl_CoA_acyltransferase"/>
</dbReference>
<keyword evidence="2" id="KW-0012">Acyltransferase</keyword>
<evidence type="ECO:0000256" key="1">
    <source>
        <dbReference type="ARBA" id="ARBA00022679"/>
    </source>
</evidence>
<accession>D1PZV1</accession>
<dbReference type="eggNOG" id="COG0456">
    <property type="taxonomic scope" value="Bacteria"/>
</dbReference>
<dbReference type="SUPFAM" id="SSF55729">
    <property type="entry name" value="Acyl-CoA N-acyltransferases (Nat)"/>
    <property type="match status" value="1"/>
</dbReference>
<keyword evidence="5" id="KW-1185">Reference proteome</keyword>
<dbReference type="CDD" id="cd04301">
    <property type="entry name" value="NAT_SF"/>
    <property type="match status" value="1"/>
</dbReference>
<dbReference type="HOGENOM" id="CLU_087235_2_0_10"/>
<organism evidence="4 5">
    <name type="scientific">Hallella bergensis DSM 17361</name>
    <dbReference type="NCBI Taxonomy" id="585502"/>
    <lineage>
        <taxon>Bacteria</taxon>
        <taxon>Pseudomonadati</taxon>
        <taxon>Bacteroidota</taxon>
        <taxon>Bacteroidia</taxon>
        <taxon>Bacteroidales</taxon>
        <taxon>Prevotellaceae</taxon>
        <taxon>Hallella</taxon>
    </lineage>
</organism>
<sequence length="194" mass="21519">MNCELKIQAATRGQAPEIASLIMLAMNHDCCRNFAAPNHTLDDFHRMMTQLVEMDESLYSYRNTLVAITSEGDLAGICTTYDGKDFLRLRTSFVEAGRQHLGRDFSTMAEETSAGEHYIDSLAVKPEYQGKGIATALLRAVIERVGGLQPVALLVDQGNPLAEKLYERIGFKTVGDTTWGGHAMHHMQFTIHNS</sequence>
<evidence type="ECO:0000256" key="2">
    <source>
        <dbReference type="ARBA" id="ARBA00023315"/>
    </source>
</evidence>
<evidence type="ECO:0000259" key="3">
    <source>
        <dbReference type="PROSITE" id="PS51186"/>
    </source>
</evidence>
<name>D1PZV1_9BACT</name>
<dbReference type="RefSeq" id="WP_007175504.1">
    <property type="nucleotide sequence ID" value="NZ_GG704802.1"/>
</dbReference>
<feature type="domain" description="N-acetyltransferase" evidence="3">
    <location>
        <begin position="5"/>
        <end position="192"/>
    </location>
</feature>
<dbReference type="EMBL" id="ACKS01000094">
    <property type="protein sequence ID" value="EFA43090.1"/>
    <property type="molecule type" value="Genomic_DNA"/>
</dbReference>
<reference evidence="4 5" key="1">
    <citation type="submission" date="2009-10" db="EMBL/GenBank/DDBJ databases">
        <authorList>
            <person name="Qin X."/>
            <person name="Bachman B."/>
            <person name="Battles P."/>
            <person name="Bell A."/>
            <person name="Bess C."/>
            <person name="Bickham C."/>
            <person name="Chaboub L."/>
            <person name="Chen D."/>
            <person name="Coyle M."/>
            <person name="Deiros D.R."/>
            <person name="Dinh H."/>
            <person name="Forbes L."/>
            <person name="Fowler G."/>
            <person name="Francisco L."/>
            <person name="Fu Q."/>
            <person name="Gubbala S."/>
            <person name="Hale W."/>
            <person name="Han Y."/>
            <person name="Hemphill L."/>
            <person name="Highlander S.K."/>
            <person name="Hirani K."/>
            <person name="Hogues M."/>
            <person name="Jackson L."/>
            <person name="Jakkamsetti A."/>
            <person name="Javaid M."/>
            <person name="Jiang H."/>
            <person name="Korchina V."/>
            <person name="Kovar C."/>
            <person name="Lara F."/>
            <person name="Lee S."/>
            <person name="Mata R."/>
            <person name="Mathew T."/>
            <person name="Moen C."/>
            <person name="Morales K."/>
            <person name="Munidasa M."/>
            <person name="Nazareth L."/>
            <person name="Ngo R."/>
            <person name="Nguyen L."/>
            <person name="Okwuonu G."/>
            <person name="Ongeri F."/>
            <person name="Patil S."/>
            <person name="Petrosino J."/>
            <person name="Pham C."/>
            <person name="Pham P."/>
            <person name="Pu L.-L."/>
            <person name="Puazo M."/>
            <person name="Raj R."/>
            <person name="Reid J."/>
            <person name="Rouhana J."/>
            <person name="Saada N."/>
            <person name="Shang Y."/>
            <person name="Simmons D."/>
            <person name="Thornton R."/>
            <person name="Warren J."/>
            <person name="Weissenberger G."/>
            <person name="Zhang J."/>
            <person name="Zhang L."/>
            <person name="Zhou C."/>
            <person name="Zhu D."/>
            <person name="Muzny D."/>
            <person name="Worley K."/>
            <person name="Gibbs R."/>
        </authorList>
    </citation>
    <scope>NUCLEOTIDE SEQUENCE [LARGE SCALE GENOMIC DNA]</scope>
    <source>
        <strain evidence="4 5">DSM 17361</strain>
    </source>
</reference>